<evidence type="ECO:0000256" key="2">
    <source>
        <dbReference type="SAM" id="MobiDB-lite"/>
    </source>
</evidence>
<reference evidence="3" key="1">
    <citation type="submission" date="2022-07" db="EMBL/GenBank/DDBJ databases">
        <authorList>
            <person name="Trinca V."/>
            <person name="Uliana J.V.C."/>
            <person name="Torres T.T."/>
            <person name="Ward R.J."/>
            <person name="Monesi N."/>
        </authorList>
    </citation>
    <scope>NUCLEOTIDE SEQUENCE</scope>
    <source>
        <strain evidence="3">HSMRA1968</strain>
        <tissue evidence="3">Whole embryos</tissue>
    </source>
</reference>
<organism evidence="3 4">
    <name type="scientific">Pseudolycoriella hygida</name>
    <dbReference type="NCBI Taxonomy" id="35572"/>
    <lineage>
        <taxon>Eukaryota</taxon>
        <taxon>Metazoa</taxon>
        <taxon>Ecdysozoa</taxon>
        <taxon>Arthropoda</taxon>
        <taxon>Hexapoda</taxon>
        <taxon>Insecta</taxon>
        <taxon>Pterygota</taxon>
        <taxon>Neoptera</taxon>
        <taxon>Endopterygota</taxon>
        <taxon>Diptera</taxon>
        <taxon>Nematocera</taxon>
        <taxon>Sciaroidea</taxon>
        <taxon>Sciaridae</taxon>
        <taxon>Pseudolycoriella</taxon>
    </lineage>
</organism>
<feature type="compositionally biased region" description="Basic and acidic residues" evidence="2">
    <location>
        <begin position="186"/>
        <end position="196"/>
    </location>
</feature>
<evidence type="ECO:0000313" key="3">
    <source>
        <dbReference type="EMBL" id="KAJ6647495.1"/>
    </source>
</evidence>
<dbReference type="InterPro" id="IPR007146">
    <property type="entry name" value="Sas10/Utp3/C1D"/>
</dbReference>
<feature type="compositionally biased region" description="Basic residues" evidence="2">
    <location>
        <begin position="291"/>
        <end position="312"/>
    </location>
</feature>
<dbReference type="Proteomes" id="UP001151699">
    <property type="component" value="Chromosome A"/>
</dbReference>
<feature type="region of interest" description="Disordered" evidence="2">
    <location>
        <begin position="275"/>
        <end position="312"/>
    </location>
</feature>
<comment type="caution">
    <text evidence="3">The sequence shown here is derived from an EMBL/GenBank/DDBJ whole genome shotgun (WGS) entry which is preliminary data.</text>
</comment>
<dbReference type="GO" id="GO:0032040">
    <property type="term" value="C:small-subunit processome"/>
    <property type="evidence" value="ECO:0007669"/>
    <property type="project" value="TreeGrafter"/>
</dbReference>
<dbReference type="OrthoDB" id="203440at2759"/>
<name>A0A9Q0S8N1_9DIPT</name>
<evidence type="ECO:0000313" key="4">
    <source>
        <dbReference type="Proteomes" id="UP001151699"/>
    </source>
</evidence>
<protein>
    <submittedName>
        <fullName evidence="3">Neuroguidin-A</fullName>
    </submittedName>
</protein>
<dbReference type="PANTHER" id="PTHR13237:SF9">
    <property type="entry name" value="NEUROGUIDIN"/>
    <property type="match status" value="1"/>
</dbReference>
<sequence length="312" mass="35440">MVEASNDDVPEDIQEALRLLVEMNNNVNQVTNLVEIMIQRVKSGELSTENGISFLTVKYQMLLDYLINLTYVVLRKCSGRTIENDPSIDRLIEIRTILEKIRPIDYKLRYQIDKLVKTAVAGTTSGLDPSSFKANPSNLMSQLASDTESGSDSEDEHDKATKPSRKKAKDSGKSGVYVPPKLSAVHYDHDDTKGERQRKQLERAKKRAFSSSIIQDLKEEYLDIPTEVSAGTRAQQILSKYQKEKEEYEETYLTRLPVTKSEKHRNNRLTTLGTLGDEITNFGGDSQSQKSKNKKRKLTHKKKAGVKKRRFV</sequence>
<gene>
    <name evidence="3" type="primary">ngdn-a</name>
    <name evidence="3" type="ORF">Bhyg_02718</name>
</gene>
<dbReference type="Pfam" id="PF04000">
    <property type="entry name" value="Sas10_Utp3"/>
    <property type="match status" value="1"/>
</dbReference>
<dbReference type="PANTHER" id="PTHR13237">
    <property type="entry name" value="SOMETHING ABOUT SILENCING PROTEIN 10-RELATED"/>
    <property type="match status" value="1"/>
</dbReference>
<keyword evidence="4" id="KW-1185">Reference proteome</keyword>
<proteinExistence type="inferred from homology"/>
<accession>A0A9Q0S8N1</accession>
<evidence type="ECO:0000256" key="1">
    <source>
        <dbReference type="ARBA" id="ARBA00010979"/>
    </source>
</evidence>
<feature type="region of interest" description="Disordered" evidence="2">
    <location>
        <begin position="126"/>
        <end position="196"/>
    </location>
</feature>
<dbReference type="GO" id="GO:0000462">
    <property type="term" value="P:maturation of SSU-rRNA from tricistronic rRNA transcript (SSU-rRNA, 5.8S rRNA, LSU-rRNA)"/>
    <property type="evidence" value="ECO:0007669"/>
    <property type="project" value="TreeGrafter"/>
</dbReference>
<dbReference type="EMBL" id="WJQU01000001">
    <property type="protein sequence ID" value="KAJ6647495.1"/>
    <property type="molecule type" value="Genomic_DNA"/>
</dbReference>
<feature type="compositionally biased region" description="Polar residues" evidence="2">
    <location>
        <begin position="126"/>
        <end position="144"/>
    </location>
</feature>
<dbReference type="AlphaFoldDB" id="A0A9Q0S8N1"/>
<comment type="similarity">
    <text evidence="1">Belongs to the SAS10 family.</text>
</comment>